<evidence type="ECO:0000256" key="6">
    <source>
        <dbReference type="ARBA" id="ARBA00022946"/>
    </source>
</evidence>
<accession>A0AAN7QEN4</accession>
<dbReference type="AlphaFoldDB" id="A0AAN7QEN4"/>
<evidence type="ECO:0000256" key="10">
    <source>
        <dbReference type="SAM" id="Coils"/>
    </source>
</evidence>
<keyword evidence="13" id="KW-1185">Reference proteome</keyword>
<dbReference type="EMBL" id="JARPUR010000005">
    <property type="protein sequence ID" value="KAK4875793.1"/>
    <property type="molecule type" value="Genomic_DNA"/>
</dbReference>
<dbReference type="GO" id="GO:0000049">
    <property type="term" value="F:tRNA binding"/>
    <property type="evidence" value="ECO:0007669"/>
    <property type="project" value="TreeGrafter"/>
</dbReference>
<evidence type="ECO:0000256" key="8">
    <source>
        <dbReference type="ARBA" id="ARBA00023128"/>
    </source>
</evidence>
<comment type="subcellular location">
    <subcellularLocation>
        <location evidence="1">Mitochondrion</location>
    </subcellularLocation>
</comment>
<dbReference type="GO" id="GO:0005739">
    <property type="term" value="C:mitochondrion"/>
    <property type="evidence" value="ECO:0007669"/>
    <property type="project" value="UniProtKB-SubCell"/>
</dbReference>
<keyword evidence="7 10" id="KW-0175">Coiled coil</keyword>
<dbReference type="GO" id="GO:0097745">
    <property type="term" value="P:mitochondrial tRNA 5'-end processing"/>
    <property type="evidence" value="ECO:0007669"/>
    <property type="project" value="TreeGrafter"/>
</dbReference>
<dbReference type="Gene3D" id="3.40.1280.30">
    <property type="match status" value="1"/>
</dbReference>
<gene>
    <name evidence="12" type="ORF">RN001_012215</name>
</gene>
<evidence type="ECO:0000313" key="13">
    <source>
        <dbReference type="Proteomes" id="UP001353858"/>
    </source>
</evidence>
<reference evidence="13" key="1">
    <citation type="submission" date="2023-01" db="EMBL/GenBank/DDBJ databases">
        <title>Key to firefly adult light organ development and bioluminescence: homeobox transcription factors regulate luciferase expression and transportation to peroxisome.</title>
        <authorList>
            <person name="Fu X."/>
        </authorList>
    </citation>
    <scope>NUCLEOTIDE SEQUENCE [LARGE SCALE GENOMIC DNA]</scope>
</reference>
<dbReference type="GO" id="GO:0008168">
    <property type="term" value="F:methyltransferase activity"/>
    <property type="evidence" value="ECO:0007669"/>
    <property type="project" value="UniProtKB-KW"/>
</dbReference>
<dbReference type="InterPro" id="IPR007356">
    <property type="entry name" value="tRNA_m1G_MeTrfase_euk"/>
</dbReference>
<feature type="coiled-coil region" evidence="10">
    <location>
        <begin position="65"/>
        <end position="92"/>
    </location>
</feature>
<keyword evidence="8" id="KW-0496">Mitochondrion</keyword>
<feature type="domain" description="SAM-dependent MTase TRM10-type" evidence="11">
    <location>
        <begin position="183"/>
        <end position="377"/>
    </location>
</feature>
<dbReference type="GO" id="GO:0005654">
    <property type="term" value="C:nucleoplasm"/>
    <property type="evidence" value="ECO:0007669"/>
    <property type="project" value="TreeGrafter"/>
</dbReference>
<comment type="caution">
    <text evidence="12">The sequence shown here is derived from an EMBL/GenBank/DDBJ whole genome shotgun (WGS) entry which is preliminary data.</text>
</comment>
<proteinExistence type="predicted"/>
<keyword evidence="6" id="KW-0809">Transit peptide</keyword>
<dbReference type="PROSITE" id="PS51675">
    <property type="entry name" value="SAM_MT_TRM10"/>
    <property type="match status" value="1"/>
</dbReference>
<name>A0AAN7QEN4_9COLE</name>
<organism evidence="12 13">
    <name type="scientific">Aquatica leii</name>
    <dbReference type="NCBI Taxonomy" id="1421715"/>
    <lineage>
        <taxon>Eukaryota</taxon>
        <taxon>Metazoa</taxon>
        <taxon>Ecdysozoa</taxon>
        <taxon>Arthropoda</taxon>
        <taxon>Hexapoda</taxon>
        <taxon>Insecta</taxon>
        <taxon>Pterygota</taxon>
        <taxon>Neoptera</taxon>
        <taxon>Endopterygota</taxon>
        <taxon>Coleoptera</taxon>
        <taxon>Polyphaga</taxon>
        <taxon>Elateriformia</taxon>
        <taxon>Elateroidea</taxon>
        <taxon>Lampyridae</taxon>
        <taxon>Luciolinae</taxon>
        <taxon>Aquatica</taxon>
    </lineage>
</organism>
<protein>
    <recommendedName>
        <fullName evidence="9">RNA (guanine-9-)-methyltransferase domain-containing protein 1</fullName>
    </recommendedName>
</protein>
<evidence type="ECO:0000256" key="1">
    <source>
        <dbReference type="ARBA" id="ARBA00004173"/>
    </source>
</evidence>
<dbReference type="GO" id="GO:0070131">
    <property type="term" value="P:positive regulation of mitochondrial translation"/>
    <property type="evidence" value="ECO:0007669"/>
    <property type="project" value="TreeGrafter"/>
</dbReference>
<keyword evidence="4" id="KW-0949">S-adenosyl-L-methionine</keyword>
<keyword evidence="2" id="KW-0489">Methyltransferase</keyword>
<dbReference type="InterPro" id="IPR038459">
    <property type="entry name" value="MT_TRM10-typ_sf"/>
</dbReference>
<keyword evidence="5" id="KW-0819">tRNA processing</keyword>
<dbReference type="PANTHER" id="PTHR13563:SF5">
    <property type="entry name" value="TRNA METHYLTRANSFERASE 10 HOMOLOG C"/>
    <property type="match status" value="1"/>
</dbReference>
<evidence type="ECO:0000256" key="3">
    <source>
        <dbReference type="ARBA" id="ARBA00022679"/>
    </source>
</evidence>
<keyword evidence="3" id="KW-0808">Transferase</keyword>
<dbReference type="PANTHER" id="PTHR13563">
    <property type="entry name" value="TRNA (GUANINE-9-) METHYLTRANSFERASE"/>
    <property type="match status" value="1"/>
</dbReference>
<dbReference type="FunFam" id="3.40.1280.30:FF:000003">
    <property type="entry name" value="tRNA methyltransferase 10C, mitochondrial RNase P subunit"/>
    <property type="match status" value="1"/>
</dbReference>
<dbReference type="Proteomes" id="UP001353858">
    <property type="component" value="Unassembled WGS sequence"/>
</dbReference>
<dbReference type="InterPro" id="IPR025812">
    <property type="entry name" value="Trm10_C_MTase_dom"/>
</dbReference>
<evidence type="ECO:0000313" key="12">
    <source>
        <dbReference type="EMBL" id="KAK4875793.1"/>
    </source>
</evidence>
<evidence type="ECO:0000256" key="2">
    <source>
        <dbReference type="ARBA" id="ARBA00022603"/>
    </source>
</evidence>
<evidence type="ECO:0000256" key="7">
    <source>
        <dbReference type="ARBA" id="ARBA00023054"/>
    </source>
</evidence>
<evidence type="ECO:0000259" key="11">
    <source>
        <dbReference type="PROSITE" id="PS51675"/>
    </source>
</evidence>
<evidence type="ECO:0000256" key="4">
    <source>
        <dbReference type="ARBA" id="ARBA00022691"/>
    </source>
</evidence>
<dbReference type="CDD" id="cd18102">
    <property type="entry name" value="Trm10_MRRP1"/>
    <property type="match status" value="1"/>
</dbReference>
<dbReference type="GO" id="GO:0032259">
    <property type="term" value="P:methylation"/>
    <property type="evidence" value="ECO:0007669"/>
    <property type="project" value="UniProtKB-KW"/>
</dbReference>
<sequence>MLRILRRLTLSAVPMKKDCIRNVRHYNSNQKILSKFCSIEIIHKQFYSTVIISPSSEECNDEPNIAEIIGENKELEHKLKVLILEADVLRQEGKGIPSNAFLKPDHWRELLRLPSKSGRRKYLEYLFKLEKKKENRLKKKEEKRAAWDESQKPIRDSADAHNYELGGNNILLRIYETTMNQMYNNRLIQAMQFGQKLVVDCGFYNEMTTRENTNCAKQLMLLFAENRMNDEPFDLHYCNISKESELMKRLHKSIRTMYEPWFPLNLHEKSYLDLVPKDKLVYLTPHCRDVLKEFSHDDVYILGAIVDKVNNEPLSLAKAKKEGIRMAKLPLDYYLEWGSGSGKSLTINQVTSILLDIKNTGDWKYALRHVPRRKLMEFFSGKTDNNLPNKFNRYNQNSVTSRLKYNYNKSTTESILNNRIPSRYNRKY</sequence>
<evidence type="ECO:0000256" key="9">
    <source>
        <dbReference type="ARBA" id="ARBA00029803"/>
    </source>
</evidence>
<evidence type="ECO:0000256" key="5">
    <source>
        <dbReference type="ARBA" id="ARBA00022694"/>
    </source>
</evidence>
<dbReference type="InterPro" id="IPR028564">
    <property type="entry name" value="MT_TRM10-typ"/>
</dbReference>